<name>A0ABR1Y984_9PEZI</name>
<feature type="compositionally biased region" description="Acidic residues" evidence="1">
    <location>
        <begin position="525"/>
        <end position="536"/>
    </location>
</feature>
<evidence type="ECO:0000313" key="4">
    <source>
        <dbReference type="Proteomes" id="UP001492380"/>
    </source>
</evidence>
<reference evidence="3 4" key="1">
    <citation type="submission" date="2024-04" db="EMBL/GenBank/DDBJ databases">
        <title>Phyllosticta paracitricarpa is synonymous to the EU quarantine fungus P. citricarpa based on phylogenomic analyses.</title>
        <authorList>
            <consortium name="Lawrence Berkeley National Laboratory"/>
            <person name="Van Ingen-Buijs V.A."/>
            <person name="Van Westerhoven A.C."/>
            <person name="Haridas S."/>
            <person name="Skiadas P."/>
            <person name="Martin F."/>
            <person name="Groenewald J.Z."/>
            <person name="Crous P.W."/>
            <person name="Seidl M.F."/>
        </authorList>
    </citation>
    <scope>NUCLEOTIDE SEQUENCE [LARGE SCALE GENOMIC DNA]</scope>
    <source>
        <strain evidence="3 4">CBS 123374</strain>
    </source>
</reference>
<feature type="region of interest" description="Disordered" evidence="1">
    <location>
        <begin position="525"/>
        <end position="545"/>
    </location>
</feature>
<feature type="compositionally biased region" description="Polar residues" evidence="1">
    <location>
        <begin position="21"/>
        <end position="42"/>
    </location>
</feature>
<dbReference type="PANTHER" id="PTHR42470">
    <property type="entry name" value="VAST DOMAIN-CONTAINING PROTEIN"/>
    <property type="match status" value="1"/>
</dbReference>
<dbReference type="PANTHER" id="PTHR42470:SF2">
    <property type="match status" value="1"/>
</dbReference>
<gene>
    <name evidence="3" type="ORF">HDK90DRAFT_499784</name>
</gene>
<proteinExistence type="predicted"/>
<organism evidence="3 4">
    <name type="scientific">Phyllosticta capitalensis</name>
    <dbReference type="NCBI Taxonomy" id="121624"/>
    <lineage>
        <taxon>Eukaryota</taxon>
        <taxon>Fungi</taxon>
        <taxon>Dikarya</taxon>
        <taxon>Ascomycota</taxon>
        <taxon>Pezizomycotina</taxon>
        <taxon>Dothideomycetes</taxon>
        <taxon>Dothideomycetes incertae sedis</taxon>
        <taxon>Botryosphaeriales</taxon>
        <taxon>Phyllostictaceae</taxon>
        <taxon>Phyllosticta</taxon>
    </lineage>
</organism>
<feature type="compositionally biased region" description="Polar residues" evidence="1">
    <location>
        <begin position="421"/>
        <end position="432"/>
    </location>
</feature>
<sequence>MADSSGRLDSSSNPHAVHADSTFTKGSALNANETRNDQNIQEISGAFTDPERQEDAGKKRKRDDDDEAPPVPQHRKPDTEWSDEDQIEESPSEQSSHEGGRFKSAAAENNALDYSSVLWPEMHAITTRILEEQKQNQSPNMEKILRGTLEDSCKGPCSESVEFYLSLLRSNCPVPSPSLFDDPALQKILERLQQGYHSKVVFAIGSLLVPPVDHLYAMGETGLENLWESVNEPWSESSPPFDYYPTPAHSIGFQHDAFSIRQRILIGQPAFEQGQFNPYRATPELYFPFLFVEPDFESEHGEWRLNGEERNANSAMVAVRAVVELYTNADRAHEIDRQIVAFSIVYDTLSVAIYGHYAEVGEIEKPKSYFRRKIGDYKFATPGTQDRWRSYRFVMALYREWAPMHLRRIRSALDSIIGPSNPKTHSPASRSLNDMRPGSYSESLSGQQETQKMPNLMSAQDGGQIAPRDPERVDDTIGYWCKNQEWPAGHAEASGTTRDAVLTSLSRTHTKIADIWGLKIPELEEDPGETVEDSDSELTHSSHSSDARHRFIRNIRTQDFLNHNSRCSELSKSAEDLVSRLSKTEQQVLPQAADADLEFARIAKRTRWCNFAKMVQDIMPKLVPRVDVLYYAGDDSMECFGESVDEPWRICLSIHKSYRPRGKDNFHPPKWLFS</sequence>
<protein>
    <recommendedName>
        <fullName evidence="2">DUF7924 domain-containing protein</fullName>
    </recommendedName>
</protein>
<dbReference type="EMBL" id="JBBWRZ010000014">
    <property type="protein sequence ID" value="KAK8223218.1"/>
    <property type="molecule type" value="Genomic_DNA"/>
</dbReference>
<feature type="region of interest" description="Disordered" evidence="1">
    <location>
        <begin position="417"/>
        <end position="450"/>
    </location>
</feature>
<dbReference type="InterPro" id="IPR057684">
    <property type="entry name" value="DUF7924"/>
</dbReference>
<evidence type="ECO:0000256" key="1">
    <source>
        <dbReference type="SAM" id="MobiDB-lite"/>
    </source>
</evidence>
<evidence type="ECO:0000313" key="3">
    <source>
        <dbReference type="EMBL" id="KAK8223218.1"/>
    </source>
</evidence>
<feature type="compositionally biased region" description="Acidic residues" evidence="1">
    <location>
        <begin position="80"/>
        <end position="91"/>
    </location>
</feature>
<feature type="region of interest" description="Disordered" evidence="1">
    <location>
        <begin position="1"/>
        <end position="102"/>
    </location>
</feature>
<keyword evidence="4" id="KW-1185">Reference proteome</keyword>
<feature type="compositionally biased region" description="Polar residues" evidence="1">
    <location>
        <begin position="440"/>
        <end position="450"/>
    </location>
</feature>
<dbReference type="Pfam" id="PF25545">
    <property type="entry name" value="DUF7924"/>
    <property type="match status" value="1"/>
</dbReference>
<dbReference type="Proteomes" id="UP001492380">
    <property type="component" value="Unassembled WGS sequence"/>
</dbReference>
<feature type="non-terminal residue" evidence="3">
    <location>
        <position position="674"/>
    </location>
</feature>
<comment type="caution">
    <text evidence="3">The sequence shown here is derived from an EMBL/GenBank/DDBJ whole genome shotgun (WGS) entry which is preliminary data.</text>
</comment>
<evidence type="ECO:0000259" key="2">
    <source>
        <dbReference type="Pfam" id="PF25545"/>
    </source>
</evidence>
<accession>A0ABR1Y984</accession>
<feature type="domain" description="DUF7924" evidence="2">
    <location>
        <begin position="185"/>
        <end position="413"/>
    </location>
</feature>